<protein>
    <submittedName>
        <fullName evidence="2">Uncharacterized protein</fullName>
    </submittedName>
</protein>
<reference evidence="2" key="1">
    <citation type="submission" date="2018-04" db="EMBL/GenBank/DDBJ databases">
        <title>Whole genome sequencing of Hypsizygus marmoreus.</title>
        <authorList>
            <person name="Choi I.-G."/>
            <person name="Min B."/>
            <person name="Kim J.-G."/>
            <person name="Kim S."/>
            <person name="Oh Y.-L."/>
            <person name="Kong W.-S."/>
            <person name="Park H."/>
            <person name="Jeong J."/>
            <person name="Song E.-S."/>
        </authorList>
    </citation>
    <scope>NUCLEOTIDE SEQUENCE [LARGE SCALE GENOMIC DNA]</scope>
    <source>
        <strain evidence="2">51987-8</strain>
    </source>
</reference>
<evidence type="ECO:0000313" key="2">
    <source>
        <dbReference type="EMBL" id="RDB26057.1"/>
    </source>
</evidence>
<proteinExistence type="predicted"/>
<feature type="compositionally biased region" description="Polar residues" evidence="1">
    <location>
        <begin position="143"/>
        <end position="155"/>
    </location>
</feature>
<name>A0A369JZV9_HYPMA</name>
<comment type="caution">
    <text evidence="2">The sequence shown here is derived from an EMBL/GenBank/DDBJ whole genome shotgun (WGS) entry which is preliminary data.</text>
</comment>
<sequence length="759" mass="82263">MNHDISPLGTSECTHSSSMSELDSLSDSDWLDISSSRESDDNDSIISGDSDRDDVGFMPLSRRSSVSVGSSREGDVEAWEGFVDDSGDEEARLSELGMAVTAPTAAIEESASTTPAAVVTDEHDLAEEQRVKEALDQSMISTLSASRSGSTTTHNSLRDLRLSFPDPLTSSHSELNRSYDDVSPSETTSTATDIATDGVIDVDNPFNELPAEPLCKEDPGSFITTPEITKHGVQVYSGDSKAEFEVVLYGSPSPIKWTFVQELLRKAVTASGRTLTSTTVCANNSTRYLHLERQIDDSLSISEFIPVHDRTDNVMNFDAPVPQALIKRPSLAIIYLPSAIHALPDHTLYLPVLIPSASPTEINAAGAIARRDWESLSIPASKIACLNGGTASPIVDGQNVGEIHHMRAHRLLQRLVSQAKKIPTKSISEHLGSVHAVTLFALVTLIVGFTMNTTFRRPSTSSPTPTTEPPATCTNLVSIWRKFGPEVNSTSVVATVARDNAPVITTASKDFSLSLFIPGTTSLSLTSHGKHAVASTSATPEAGSHMRPSTWADKVKSARDVIVRPTTQLSGDMKPSMTMISTPKQDGPSSSTSTALSLVVESLSEVLDVHVKAIRSDIDELMESIDELGRAIRRQTTSRMQQSKGKAKEIGEQVHYRHDRAKGKAKELRKKGEEIIASAGEQIERRTTIARKKAREISKSVVTSDAWRAYQKAHAEWNSLLKEKGGEGGGSRAKKTRTTSRVERKRSSSFFSYTEIHLA</sequence>
<feature type="region of interest" description="Disordered" evidence="1">
    <location>
        <begin position="722"/>
        <end position="747"/>
    </location>
</feature>
<dbReference type="Proteomes" id="UP000076154">
    <property type="component" value="Unassembled WGS sequence"/>
</dbReference>
<organism evidence="2 3">
    <name type="scientific">Hypsizygus marmoreus</name>
    <name type="common">White beech mushroom</name>
    <name type="synonym">Agaricus marmoreus</name>
    <dbReference type="NCBI Taxonomy" id="39966"/>
    <lineage>
        <taxon>Eukaryota</taxon>
        <taxon>Fungi</taxon>
        <taxon>Dikarya</taxon>
        <taxon>Basidiomycota</taxon>
        <taxon>Agaricomycotina</taxon>
        <taxon>Agaricomycetes</taxon>
        <taxon>Agaricomycetidae</taxon>
        <taxon>Agaricales</taxon>
        <taxon>Tricholomatineae</taxon>
        <taxon>Lyophyllaceae</taxon>
        <taxon>Hypsizygus</taxon>
    </lineage>
</organism>
<evidence type="ECO:0000256" key="1">
    <source>
        <dbReference type="SAM" id="MobiDB-lite"/>
    </source>
</evidence>
<gene>
    <name evidence="2" type="ORF">Hypma_006543</name>
</gene>
<accession>A0A369JZV9</accession>
<dbReference type="EMBL" id="LUEZ02000040">
    <property type="protein sequence ID" value="RDB26057.1"/>
    <property type="molecule type" value="Genomic_DNA"/>
</dbReference>
<dbReference type="AlphaFoldDB" id="A0A369JZV9"/>
<keyword evidence="3" id="KW-1185">Reference proteome</keyword>
<feature type="region of interest" description="Disordered" evidence="1">
    <location>
        <begin position="143"/>
        <end position="195"/>
    </location>
</feature>
<evidence type="ECO:0000313" key="3">
    <source>
        <dbReference type="Proteomes" id="UP000076154"/>
    </source>
</evidence>
<dbReference type="InParanoid" id="A0A369JZV9"/>
<feature type="compositionally biased region" description="Polar residues" evidence="1">
    <location>
        <begin position="184"/>
        <end position="193"/>
    </location>
</feature>
<feature type="region of interest" description="Disordered" evidence="1">
    <location>
        <begin position="1"/>
        <end position="72"/>
    </location>
</feature>
<feature type="compositionally biased region" description="Low complexity" evidence="1">
    <location>
        <begin position="61"/>
        <end position="71"/>
    </location>
</feature>
<dbReference type="OrthoDB" id="3256495at2759"/>